<protein>
    <submittedName>
        <fullName evidence="1">Uncharacterized protein</fullName>
    </submittedName>
</protein>
<dbReference type="EMBL" id="BAABBV010000001">
    <property type="protein sequence ID" value="GAA4160955.1"/>
    <property type="molecule type" value="Genomic_DNA"/>
</dbReference>
<evidence type="ECO:0000313" key="2">
    <source>
        <dbReference type="Proteomes" id="UP001415169"/>
    </source>
</evidence>
<proteinExistence type="predicted"/>
<accession>A0ABP7ZJZ9</accession>
<organism evidence="1 2">
    <name type="scientific">Gryllotalpicola daejeonensis</name>
    <dbReference type="NCBI Taxonomy" id="993087"/>
    <lineage>
        <taxon>Bacteria</taxon>
        <taxon>Bacillati</taxon>
        <taxon>Actinomycetota</taxon>
        <taxon>Actinomycetes</taxon>
        <taxon>Micrococcales</taxon>
        <taxon>Microbacteriaceae</taxon>
        <taxon>Gryllotalpicola</taxon>
    </lineage>
</organism>
<comment type="caution">
    <text evidence="1">The sequence shown here is derived from an EMBL/GenBank/DDBJ whole genome shotgun (WGS) entry which is preliminary data.</text>
</comment>
<reference evidence="1" key="2">
    <citation type="submission" date="2023-12" db="EMBL/GenBank/DDBJ databases">
        <authorList>
            <person name="Sun Q."/>
            <person name="Inoue M."/>
        </authorList>
    </citation>
    <scope>NUCLEOTIDE SEQUENCE</scope>
    <source>
        <strain evidence="1">JCM 17590</strain>
    </source>
</reference>
<keyword evidence="2" id="KW-1185">Reference proteome</keyword>
<dbReference type="Proteomes" id="UP001415169">
    <property type="component" value="Unassembled WGS sequence"/>
</dbReference>
<reference evidence="1" key="1">
    <citation type="journal article" date="2014" name="Int. J. Syst. Evol. Microbiol.">
        <title>Complete genome of a new Firmicutes species belonging to the dominant human colonic microbiota ('Ruminococcus bicirculans') reveals two chromosomes and a selective capacity to utilize plant glucans.</title>
        <authorList>
            <consortium name="NISC Comparative Sequencing Program"/>
            <person name="Wegmann U."/>
            <person name="Louis P."/>
            <person name="Goesmann A."/>
            <person name="Henrissat B."/>
            <person name="Duncan S.H."/>
            <person name="Flint H.J."/>
        </authorList>
    </citation>
    <scope>NUCLEOTIDE SEQUENCE</scope>
    <source>
        <strain evidence="1">JCM 17590</strain>
    </source>
</reference>
<gene>
    <name evidence="1" type="ORF">GCM10022286_17780</name>
</gene>
<name>A0ABP7ZJZ9_9MICO</name>
<sequence>MWLICDGFDETSRIADVQALATDLIIGGDNSGPTGQQHARQRVGCHEYPRLLMRARCRLSISFVEAIDNDGGISQGTTCVPHSRTNKVFERVACELRGMQPDWKCSFVICLEVTNSLAEPRLSEF</sequence>
<evidence type="ECO:0000313" key="1">
    <source>
        <dbReference type="EMBL" id="GAA4160955.1"/>
    </source>
</evidence>